<proteinExistence type="predicted"/>
<dbReference type="GO" id="GO:0008270">
    <property type="term" value="F:zinc ion binding"/>
    <property type="evidence" value="ECO:0007669"/>
    <property type="project" value="UniProtKB-KW"/>
</dbReference>
<evidence type="ECO:0000313" key="7">
    <source>
        <dbReference type="Proteomes" id="UP001142462"/>
    </source>
</evidence>
<reference evidence="6" key="2">
    <citation type="submission" date="2023-01" db="EMBL/GenBank/DDBJ databases">
        <authorList>
            <person name="Sun Q."/>
            <person name="Evtushenko L."/>
        </authorList>
    </citation>
    <scope>NUCLEOTIDE SEQUENCE</scope>
    <source>
        <strain evidence="6">VKM Ac-1020</strain>
    </source>
</reference>
<gene>
    <name evidence="6" type="ORF">GCM10017576_17730</name>
</gene>
<name>A0A9W6H3Z6_9MICO</name>
<evidence type="ECO:0000313" key="6">
    <source>
        <dbReference type="EMBL" id="GLJ61643.1"/>
    </source>
</evidence>
<keyword evidence="2" id="KW-0863">Zinc-finger</keyword>
<reference evidence="6" key="1">
    <citation type="journal article" date="2014" name="Int. J. Syst. Evol. Microbiol.">
        <title>Complete genome sequence of Corynebacterium casei LMG S-19264T (=DSM 44701T), isolated from a smear-ripened cheese.</title>
        <authorList>
            <consortium name="US DOE Joint Genome Institute (JGI-PGF)"/>
            <person name="Walter F."/>
            <person name="Albersmeier A."/>
            <person name="Kalinowski J."/>
            <person name="Ruckert C."/>
        </authorList>
    </citation>
    <scope>NUCLEOTIDE SEQUENCE</scope>
    <source>
        <strain evidence="6">VKM Ac-1020</strain>
    </source>
</reference>
<organism evidence="6 7">
    <name type="scientific">Microbacterium barkeri</name>
    <dbReference type="NCBI Taxonomy" id="33917"/>
    <lineage>
        <taxon>Bacteria</taxon>
        <taxon>Bacillati</taxon>
        <taxon>Actinomycetota</taxon>
        <taxon>Actinomycetes</taxon>
        <taxon>Micrococcales</taxon>
        <taxon>Microbacteriaceae</taxon>
        <taxon>Microbacterium</taxon>
    </lineage>
</organism>
<dbReference type="Gene3D" id="1.20.120.910">
    <property type="entry name" value="DksA, coiled-coil domain"/>
    <property type="match status" value="1"/>
</dbReference>
<dbReference type="InterPro" id="IPR020458">
    <property type="entry name" value="Znf_DskA_TraR_CS"/>
</dbReference>
<dbReference type="PANTHER" id="PTHR33823">
    <property type="entry name" value="RNA POLYMERASE-BINDING TRANSCRIPTION FACTOR DKSA-RELATED"/>
    <property type="match status" value="1"/>
</dbReference>
<dbReference type="EMBL" id="BSEJ01000007">
    <property type="protein sequence ID" value="GLJ61643.1"/>
    <property type="molecule type" value="Genomic_DNA"/>
</dbReference>
<evidence type="ECO:0000259" key="5">
    <source>
        <dbReference type="Pfam" id="PF01258"/>
    </source>
</evidence>
<sequence length="131" mass="13823">MAGPEEAAALTPGDLAELRELLVAESRRARAQIASLTGAFDDIVGAADHTATDDEHDPEGSTIALERSQTSALLVSTRAHLADVDLALTRIGEGAYGVCESCGQPIARERLLARPASRTCVACAARTQRRR</sequence>
<dbReference type="PROSITE" id="PS51128">
    <property type="entry name" value="ZF_DKSA_2"/>
    <property type="match status" value="1"/>
</dbReference>
<keyword evidence="1" id="KW-0479">Metal-binding</keyword>
<dbReference type="RefSeq" id="WP_271173351.1">
    <property type="nucleotide sequence ID" value="NZ_BSEJ01000007.1"/>
</dbReference>
<comment type="caution">
    <text evidence="6">The sequence shown here is derived from an EMBL/GenBank/DDBJ whole genome shotgun (WGS) entry which is preliminary data.</text>
</comment>
<evidence type="ECO:0000256" key="1">
    <source>
        <dbReference type="ARBA" id="ARBA00022723"/>
    </source>
</evidence>
<dbReference type="PROSITE" id="PS01102">
    <property type="entry name" value="ZF_DKSA_1"/>
    <property type="match status" value="1"/>
</dbReference>
<dbReference type="SUPFAM" id="SSF57716">
    <property type="entry name" value="Glucocorticoid receptor-like (DNA-binding domain)"/>
    <property type="match status" value="1"/>
</dbReference>
<dbReference type="Proteomes" id="UP001142462">
    <property type="component" value="Unassembled WGS sequence"/>
</dbReference>
<dbReference type="Pfam" id="PF01258">
    <property type="entry name" value="zf-dskA_traR"/>
    <property type="match status" value="1"/>
</dbReference>
<keyword evidence="7" id="KW-1185">Reference proteome</keyword>
<dbReference type="InterPro" id="IPR000962">
    <property type="entry name" value="Znf_DskA_TraR"/>
</dbReference>
<feature type="domain" description="Zinc finger DksA/TraR C4-type" evidence="5">
    <location>
        <begin position="94"/>
        <end position="128"/>
    </location>
</feature>
<accession>A0A9W6H3Z6</accession>
<evidence type="ECO:0000256" key="4">
    <source>
        <dbReference type="PROSITE-ProRule" id="PRU00510"/>
    </source>
</evidence>
<protein>
    <submittedName>
        <fullName evidence="6">DnaK suppressor protein</fullName>
    </submittedName>
</protein>
<keyword evidence="3" id="KW-0862">Zinc</keyword>
<dbReference type="PANTHER" id="PTHR33823:SF2">
    <property type="entry name" value="RNA POLYMERASE-BINDING TRANSCRIPTION FACTOR DKSA"/>
    <property type="match status" value="1"/>
</dbReference>
<feature type="zinc finger region" description="dksA C4-type" evidence="4">
    <location>
        <begin position="99"/>
        <end position="123"/>
    </location>
</feature>
<evidence type="ECO:0000256" key="2">
    <source>
        <dbReference type="ARBA" id="ARBA00022771"/>
    </source>
</evidence>
<dbReference type="AlphaFoldDB" id="A0A9W6H3Z6"/>
<evidence type="ECO:0000256" key="3">
    <source>
        <dbReference type="ARBA" id="ARBA00022833"/>
    </source>
</evidence>